<dbReference type="Pfam" id="PF26634">
    <property type="entry name" value="DUF8207"/>
    <property type="match status" value="1"/>
</dbReference>
<feature type="domain" description="Phospholipase A2-like" evidence="1">
    <location>
        <begin position="360"/>
        <end position="419"/>
    </location>
</feature>
<evidence type="ECO:0000259" key="1">
    <source>
        <dbReference type="Pfam" id="PF08398"/>
    </source>
</evidence>
<evidence type="ECO:0000313" key="3">
    <source>
        <dbReference type="EMBL" id="CAG6641495.1"/>
    </source>
</evidence>
<dbReference type="GO" id="GO:0050482">
    <property type="term" value="P:arachidonate secretion"/>
    <property type="evidence" value="ECO:0007669"/>
    <property type="project" value="InterPro"/>
</dbReference>
<dbReference type="InterPro" id="IPR013607">
    <property type="entry name" value="Phospholipase_A2-like"/>
</dbReference>
<dbReference type="AlphaFoldDB" id="A0A8D8W1J7"/>
<dbReference type="PANTHER" id="PTHR35374:SF1">
    <property type="entry name" value="PROTEIN KINASE DOMAIN-CONTAINING PROTEIN"/>
    <property type="match status" value="1"/>
</dbReference>
<organism evidence="3">
    <name type="scientific">Cacopsylla melanoneura</name>
    <dbReference type="NCBI Taxonomy" id="428564"/>
    <lineage>
        <taxon>Eukaryota</taxon>
        <taxon>Metazoa</taxon>
        <taxon>Ecdysozoa</taxon>
        <taxon>Arthropoda</taxon>
        <taxon>Hexapoda</taxon>
        <taxon>Insecta</taxon>
        <taxon>Pterygota</taxon>
        <taxon>Neoptera</taxon>
        <taxon>Paraneoptera</taxon>
        <taxon>Hemiptera</taxon>
        <taxon>Sternorrhyncha</taxon>
        <taxon>Psylloidea</taxon>
        <taxon>Psyllidae</taxon>
        <taxon>Psyllinae</taxon>
        <taxon>Cacopsylla</taxon>
    </lineage>
</organism>
<dbReference type="GO" id="GO:0004623">
    <property type="term" value="F:phospholipase A2 activity"/>
    <property type="evidence" value="ECO:0007669"/>
    <property type="project" value="InterPro"/>
</dbReference>
<name>A0A8D8W1J7_9HEMI</name>
<dbReference type="GO" id="GO:0006644">
    <property type="term" value="P:phospholipid metabolic process"/>
    <property type="evidence" value="ECO:0007669"/>
    <property type="project" value="InterPro"/>
</dbReference>
<evidence type="ECO:0000259" key="2">
    <source>
        <dbReference type="Pfam" id="PF26634"/>
    </source>
</evidence>
<sequence length="455" mass="51812">METKHRNEVTEALHKGLLEKAELVAERENNALKTLLQKTVKESPEKPLLKRKAFKIPSNEEFQKTQKYVIEAFRQGRLERAQKETNKNTNIENFKPVTDAIVEVKDAILGQKNNIPEILPTLALPSTSETQEHPPVIGQLLLRYFGSLNDSTFGIKHNIVTNKYTIGSETITFPGGDDFVVKGKKYTATNGLAYLLTQTTINSDDYSDEDLKHYTQILIDSNAMHHYNSPSSKKPKSGPSKKYKNIIKPIWDAYKQKQGSGFISYIPDPKEYIHDFPETKRKLQHMAAEERAGNTNYRKNKILILDIITDRLRHLIDAPEGDNETHARSSEILLSLLQCLNEHAGSGFFNDLLNSKHMPELHVPSYNYLGPGTKLDEKIKNNVKPINRLDEAAKEHDIFYDKHKDTKERHIADKKLQEKAWEIAVDPKTPLNEKAVAYMTTSAMAIKRKMGMGLI</sequence>
<feature type="domain" description="DUF8207" evidence="2">
    <location>
        <begin position="150"/>
        <end position="251"/>
    </location>
</feature>
<dbReference type="EMBL" id="HBUF01117713">
    <property type="protein sequence ID" value="CAG6641495.1"/>
    <property type="molecule type" value="Transcribed_RNA"/>
</dbReference>
<protein>
    <submittedName>
        <fullName evidence="3">Capsid protein VP1</fullName>
    </submittedName>
</protein>
<dbReference type="Pfam" id="PF08398">
    <property type="entry name" value="Phospholip_A2_4"/>
    <property type="match status" value="1"/>
</dbReference>
<dbReference type="InterPro" id="IPR058520">
    <property type="entry name" value="DUF8207"/>
</dbReference>
<dbReference type="InterPro" id="IPR036444">
    <property type="entry name" value="PLipase_A2_dom_sf"/>
</dbReference>
<dbReference type="Gene3D" id="1.20.90.10">
    <property type="entry name" value="Phospholipase A2 domain"/>
    <property type="match status" value="1"/>
</dbReference>
<reference evidence="3" key="1">
    <citation type="submission" date="2021-05" db="EMBL/GenBank/DDBJ databases">
        <authorList>
            <person name="Alioto T."/>
            <person name="Alioto T."/>
            <person name="Gomez Garrido J."/>
        </authorList>
    </citation>
    <scope>NUCLEOTIDE SEQUENCE</scope>
</reference>
<accession>A0A8D8W1J7</accession>
<dbReference type="PANTHER" id="PTHR35374">
    <property type="entry name" value="CYCLIN-DEPENDENT KINASE 11A-LIKE"/>
    <property type="match status" value="1"/>
</dbReference>
<proteinExistence type="predicted"/>
<dbReference type="GO" id="GO:0005198">
    <property type="term" value="F:structural molecule activity"/>
    <property type="evidence" value="ECO:0007669"/>
    <property type="project" value="InterPro"/>
</dbReference>